<dbReference type="Gene3D" id="3.10.490.10">
    <property type="entry name" value="Gamma-glutamyl cyclotransferase-like"/>
    <property type="match status" value="1"/>
</dbReference>
<dbReference type="EMBL" id="GBBK01001146">
    <property type="protein sequence ID" value="JAC23336.1"/>
    <property type="molecule type" value="mRNA"/>
</dbReference>
<sequence length="202" mass="22843">MPGEEAKEAWHSVFVYGTLKTGESNNHFLTSPADGRASLVGPARTVKKWPLVLVSSYEIPCLLPYEGLGYEVYGEVYDVDDRMLELLDRLESHPEFYVRSLEDVELLPQPQPADRETVSAPDMPSSSAQSSSDLSSSQSRRKAWIYFVPKMEQQLLSLPYVASYTRKPHIVWPTFSADKEETLRFLVSEFRKIPMNDSCSSG</sequence>
<evidence type="ECO:0000256" key="2">
    <source>
        <dbReference type="PIRSR" id="PIRSR639126-1"/>
    </source>
</evidence>
<feature type="active site" description="Proton acceptor" evidence="2">
    <location>
        <position position="91"/>
    </location>
</feature>
<dbReference type="GO" id="GO:0061929">
    <property type="term" value="F:gamma-glutamylaminecyclotransferase activity"/>
    <property type="evidence" value="ECO:0007669"/>
    <property type="project" value="InterPro"/>
</dbReference>
<dbReference type="GO" id="GO:0005829">
    <property type="term" value="C:cytosol"/>
    <property type="evidence" value="ECO:0007669"/>
    <property type="project" value="TreeGrafter"/>
</dbReference>
<feature type="domain" description="Gamma-glutamylcyclotransferase AIG2-like" evidence="5">
    <location>
        <begin position="13"/>
        <end position="150"/>
    </location>
</feature>
<dbReference type="Pfam" id="PF06094">
    <property type="entry name" value="GGACT"/>
    <property type="match status" value="1"/>
</dbReference>
<dbReference type="CDD" id="cd06661">
    <property type="entry name" value="GGCT_like"/>
    <property type="match status" value="1"/>
</dbReference>
<protein>
    <recommendedName>
        <fullName evidence="3">Gamma-glutamylcyclotransferase family protein</fullName>
    </recommendedName>
</protein>
<dbReference type="PANTHER" id="PTHR12510:SF4">
    <property type="entry name" value="GAMMA-GLUTAMYLAMINECYCLOTRANSFERASE"/>
    <property type="match status" value="1"/>
</dbReference>
<comment type="similarity">
    <text evidence="1 3">Belongs to the gamma-glutamylcyclotransferase family.</text>
</comment>
<dbReference type="AlphaFoldDB" id="A0A023FNJ9"/>
<proteinExistence type="evidence at transcript level"/>
<dbReference type="PANTHER" id="PTHR12510">
    <property type="entry name" value="TROPONIN C-AKIN-1 PROTEIN"/>
    <property type="match status" value="1"/>
</dbReference>
<dbReference type="InterPro" id="IPR013024">
    <property type="entry name" value="GGCT-like"/>
</dbReference>
<evidence type="ECO:0000313" key="6">
    <source>
        <dbReference type="EMBL" id="JAC23336.1"/>
    </source>
</evidence>
<dbReference type="InterPro" id="IPR039126">
    <property type="entry name" value="GGACT"/>
</dbReference>
<evidence type="ECO:0000256" key="1">
    <source>
        <dbReference type="ARBA" id="ARBA00008861"/>
    </source>
</evidence>
<accession>A0A023FNJ9</accession>
<feature type="region of interest" description="Disordered" evidence="4">
    <location>
        <begin position="111"/>
        <end position="135"/>
    </location>
</feature>
<dbReference type="SUPFAM" id="SSF110857">
    <property type="entry name" value="Gamma-glutamyl cyclotransferase-like"/>
    <property type="match status" value="1"/>
</dbReference>
<feature type="compositionally biased region" description="Low complexity" evidence="4">
    <location>
        <begin position="119"/>
        <end position="135"/>
    </location>
</feature>
<dbReference type="InterPro" id="IPR009288">
    <property type="entry name" value="AIG2-like_dom"/>
</dbReference>
<evidence type="ECO:0000259" key="5">
    <source>
        <dbReference type="Pfam" id="PF06094"/>
    </source>
</evidence>
<organism evidence="6">
    <name type="scientific">Amblyomma cajennense</name>
    <name type="common">Cayenne tick</name>
    <name type="synonym">Acarus cajennensis</name>
    <dbReference type="NCBI Taxonomy" id="34607"/>
    <lineage>
        <taxon>Eukaryota</taxon>
        <taxon>Metazoa</taxon>
        <taxon>Ecdysozoa</taxon>
        <taxon>Arthropoda</taxon>
        <taxon>Chelicerata</taxon>
        <taxon>Arachnida</taxon>
        <taxon>Acari</taxon>
        <taxon>Parasitiformes</taxon>
        <taxon>Ixodida</taxon>
        <taxon>Ixodoidea</taxon>
        <taxon>Ixodidae</taxon>
        <taxon>Amblyomminae</taxon>
        <taxon>Amblyomma</taxon>
    </lineage>
</organism>
<name>A0A023FNJ9_AMBCJ</name>
<reference evidence="6" key="1">
    <citation type="submission" date="2014-03" db="EMBL/GenBank/DDBJ databases">
        <title>The sialotranscriptome of Amblyomma triste, Amblyomma parvum and Amblyomma cajennense ticks, uncovered by 454-based RNA-seq.</title>
        <authorList>
            <person name="Garcia G.R."/>
            <person name="Gardinassi L.G."/>
            <person name="Ribeiro J.M."/>
            <person name="Anatriello E."/>
            <person name="Ferreira B.R."/>
            <person name="Moreira H.N."/>
            <person name="Mafra C."/>
            <person name="Olegario M.M."/>
            <person name="Szabo P.J."/>
            <person name="Miranda-Santos I.K."/>
            <person name="Maruyama S.R."/>
        </authorList>
    </citation>
    <scope>NUCLEOTIDE SEQUENCE</scope>
    <source>
        <strain evidence="6">Uberlandia</strain>
        <tissue evidence="6">Salivary glands</tissue>
    </source>
</reference>
<evidence type="ECO:0000256" key="4">
    <source>
        <dbReference type="SAM" id="MobiDB-lite"/>
    </source>
</evidence>
<dbReference type="InterPro" id="IPR036568">
    <property type="entry name" value="GGCT-like_sf"/>
</dbReference>
<evidence type="ECO:0000256" key="3">
    <source>
        <dbReference type="RuleBase" id="RU367036"/>
    </source>
</evidence>